<evidence type="ECO:0000313" key="1">
    <source>
        <dbReference type="EMBL" id="GHD62722.1"/>
    </source>
</evidence>
<gene>
    <name evidence="1" type="ORF">GCM10017083_51880</name>
</gene>
<comment type="caution">
    <text evidence="1">The sequence shown here is derived from an EMBL/GenBank/DDBJ whole genome shotgun (WGS) entry which is preliminary data.</text>
</comment>
<proteinExistence type="predicted"/>
<dbReference type="Proteomes" id="UP000630353">
    <property type="component" value="Unassembled WGS sequence"/>
</dbReference>
<protein>
    <submittedName>
        <fullName evidence="1">Uncharacterized protein</fullName>
    </submittedName>
</protein>
<evidence type="ECO:0000313" key="2">
    <source>
        <dbReference type="Proteomes" id="UP000630353"/>
    </source>
</evidence>
<reference evidence="1" key="2">
    <citation type="submission" date="2020-09" db="EMBL/GenBank/DDBJ databases">
        <authorList>
            <person name="Sun Q."/>
            <person name="Kim S."/>
        </authorList>
    </citation>
    <scope>NUCLEOTIDE SEQUENCE</scope>
    <source>
        <strain evidence="1">KCTC 42651</strain>
    </source>
</reference>
<sequence length="156" mass="16925">MVGLTLAALNARQADLDQATIDDLDKQWRDERKADDQPLITAVLSSPLSGYLLRIQAGSAGLFTEIFVMTAKGLNAGQSSITSDYWQADEAKFQKTFDVGPDAVFVDEPEYNEETATWRAQVNLTLTDASGAKIGAVTAEVNLTELARRVAARKTS</sequence>
<keyword evidence="2" id="KW-1185">Reference proteome</keyword>
<accession>A0A918XXU9</accession>
<name>A0A918XXU9_9PROT</name>
<dbReference type="EMBL" id="BMZS01000015">
    <property type="protein sequence ID" value="GHD62722.1"/>
    <property type="molecule type" value="Genomic_DNA"/>
</dbReference>
<dbReference type="AlphaFoldDB" id="A0A918XXU9"/>
<reference evidence="1" key="1">
    <citation type="journal article" date="2014" name="Int. J. Syst. Evol. Microbiol.">
        <title>Complete genome sequence of Corynebacterium casei LMG S-19264T (=DSM 44701T), isolated from a smear-ripened cheese.</title>
        <authorList>
            <consortium name="US DOE Joint Genome Institute (JGI-PGF)"/>
            <person name="Walter F."/>
            <person name="Albersmeier A."/>
            <person name="Kalinowski J."/>
            <person name="Ruckert C."/>
        </authorList>
    </citation>
    <scope>NUCLEOTIDE SEQUENCE</scope>
    <source>
        <strain evidence="1">KCTC 42651</strain>
    </source>
</reference>
<organism evidence="1 2">
    <name type="scientific">Thalassobaculum fulvum</name>
    <dbReference type="NCBI Taxonomy" id="1633335"/>
    <lineage>
        <taxon>Bacteria</taxon>
        <taxon>Pseudomonadati</taxon>
        <taxon>Pseudomonadota</taxon>
        <taxon>Alphaproteobacteria</taxon>
        <taxon>Rhodospirillales</taxon>
        <taxon>Thalassobaculaceae</taxon>
        <taxon>Thalassobaculum</taxon>
    </lineage>
</organism>